<dbReference type="CDD" id="cd18793">
    <property type="entry name" value="SF2_C_SNF"/>
    <property type="match status" value="1"/>
</dbReference>
<dbReference type="PANTHER" id="PTHR45626">
    <property type="entry name" value="TRANSCRIPTION TERMINATION FACTOR 2-RELATED"/>
    <property type="match status" value="1"/>
</dbReference>
<dbReference type="Pfam" id="PF00271">
    <property type="entry name" value="Helicase_C"/>
    <property type="match status" value="1"/>
</dbReference>
<dbReference type="InterPro" id="IPR027417">
    <property type="entry name" value="P-loop_NTPase"/>
</dbReference>
<feature type="region of interest" description="Disordered" evidence="4">
    <location>
        <begin position="715"/>
        <end position="745"/>
    </location>
</feature>
<dbReference type="PROSITE" id="PS51194">
    <property type="entry name" value="HELICASE_CTER"/>
    <property type="match status" value="1"/>
</dbReference>
<dbReference type="STRING" id="1429867.A0A0G4PKH2"/>
<dbReference type="Gene3D" id="3.40.50.300">
    <property type="entry name" value="P-loop containing nucleotide triphosphate hydrolases"/>
    <property type="match status" value="1"/>
</dbReference>
<keyword evidence="3" id="KW-0067">ATP-binding</keyword>
<evidence type="ECO:0000256" key="3">
    <source>
        <dbReference type="ARBA" id="ARBA00022840"/>
    </source>
</evidence>
<keyword evidence="8" id="KW-1185">Reference proteome</keyword>
<feature type="region of interest" description="Disordered" evidence="4">
    <location>
        <begin position="53"/>
        <end position="76"/>
    </location>
</feature>
<dbReference type="Pfam" id="PF00176">
    <property type="entry name" value="SNF2-rel_dom"/>
    <property type="match status" value="1"/>
</dbReference>
<evidence type="ECO:0000259" key="5">
    <source>
        <dbReference type="PROSITE" id="PS51192"/>
    </source>
</evidence>
<sequence>MTQFNFTGGETQRRGWDQCDALAPNEQSEPNPKRQCMEHSWTTQGVVLDQYSSFSDVGPTTHARDPEVSPSLGNDRADFEDVVPASNFDVMDLFEVENEGSSDLAQKPSGFCLETPQGSDLSQSPPTPNSNCDSPGVQAKVIVASGTNPENEISTPHSFLSNPYDTCFGMIITSASCHSLPNDTEVFIPVKIQLVGDILKLFGGKANRNVGLLNLPALEKIVREFTVTFSAKCEKEKQNKNKRRSLGYQDTPVHIVIYGLHEDMNAIGNALSQGGLFLQHPTEADTSVPYRNPQFLTSPGTDMQQIEDLSNSSLSTLTTMDQCSDEKWASEVFQAFETVDGPAEFDPVEPSPRLRTKLKEHQIKALSMMTEKERGVIEEAHFPSLWEVHRDFDGNVRYRHAVTGITQNIRPQPPAGGILADEMGLGKTLSVLALIAWYLDVLPSERTVPSTTLIITTLSRQIRTVVFHGPHRQKLISALFSQDIVITTYDTLRSEWSNEAENSVLFSNPEGWARVVIDEAHHIRSHTSQIFQATCQLHARYRWCLTGTPIHNRLDDYAALISFIRVSPFTGPHGKTMFAQWLDNSVHSYGNNALGIKRLRKLVAATCLRRTKRHVQDQLKLPLRVEKEHLVELDPGERNIYDFLKARASSLVVGKFTQRAQMDKARWGTMLSLIGFLRLICNHGEQLLPDIATNFYHSQTISGMDFRRDATHFQHKGLNNYPNSPTPDLPLTPVKPDVEMPKSDYRPSSKVSAILRNLQNEQRGNSSLSDERPVKSVIFTFWTKMLDLLEVALQANNFVFQRIDGKTSLEKRSLALTRFNEDSRYTVMLASIGSVAEGVDLTAASCVHMVEPQWNPMVEAQALDRVHRIGQHRDVTITRYIVKSSIELYVQAVQQTKLQLVQQSFSDEIPDQFVLSEKRFGMT</sequence>
<evidence type="ECO:0000259" key="6">
    <source>
        <dbReference type="PROSITE" id="PS51194"/>
    </source>
</evidence>
<keyword evidence="1" id="KW-0547">Nucleotide-binding</keyword>
<dbReference type="InterPro" id="IPR001650">
    <property type="entry name" value="Helicase_C-like"/>
</dbReference>
<reference evidence="7 8" key="1">
    <citation type="journal article" date="2014" name="Nat. Commun.">
        <title>Multiple recent horizontal transfers of a large genomic region in cheese making fungi.</title>
        <authorList>
            <person name="Cheeseman K."/>
            <person name="Ropars J."/>
            <person name="Renault P."/>
            <person name="Dupont J."/>
            <person name="Gouzy J."/>
            <person name="Branca A."/>
            <person name="Abraham A.L."/>
            <person name="Ceppi M."/>
            <person name="Conseiller E."/>
            <person name="Debuchy R."/>
            <person name="Malagnac F."/>
            <person name="Goarin A."/>
            <person name="Silar P."/>
            <person name="Lacoste S."/>
            <person name="Sallet E."/>
            <person name="Bensimon A."/>
            <person name="Giraud T."/>
            <person name="Brygoo Y."/>
        </authorList>
    </citation>
    <scope>NUCLEOTIDE SEQUENCE [LARGE SCALE GENOMIC DNA]</scope>
    <source>
        <strain evidence="8">FM 013</strain>
    </source>
</reference>
<evidence type="ECO:0000313" key="7">
    <source>
        <dbReference type="EMBL" id="CRL26701.1"/>
    </source>
</evidence>
<name>A0A0G4PKH2_PENC3</name>
<feature type="compositionally biased region" description="Polar residues" evidence="4">
    <location>
        <begin position="116"/>
        <end position="133"/>
    </location>
</feature>
<dbReference type="InterPro" id="IPR014001">
    <property type="entry name" value="Helicase_ATP-bd"/>
</dbReference>
<feature type="compositionally biased region" description="Basic and acidic residues" evidence="4">
    <location>
        <begin position="736"/>
        <end position="745"/>
    </location>
</feature>
<dbReference type="PROSITE" id="PS51192">
    <property type="entry name" value="HELICASE_ATP_BIND_1"/>
    <property type="match status" value="1"/>
</dbReference>
<organism evidence="7 8">
    <name type="scientific">Penicillium camemberti (strain FM 013)</name>
    <dbReference type="NCBI Taxonomy" id="1429867"/>
    <lineage>
        <taxon>Eukaryota</taxon>
        <taxon>Fungi</taxon>
        <taxon>Dikarya</taxon>
        <taxon>Ascomycota</taxon>
        <taxon>Pezizomycotina</taxon>
        <taxon>Eurotiomycetes</taxon>
        <taxon>Eurotiomycetidae</taxon>
        <taxon>Eurotiales</taxon>
        <taxon>Aspergillaceae</taxon>
        <taxon>Penicillium</taxon>
    </lineage>
</organism>
<dbReference type="SMART" id="SM00487">
    <property type="entry name" value="DEXDc"/>
    <property type="match status" value="1"/>
</dbReference>
<gene>
    <name evidence="7" type="ORF">PCAMFM013_S019g000118</name>
</gene>
<evidence type="ECO:0000313" key="8">
    <source>
        <dbReference type="Proteomes" id="UP000053732"/>
    </source>
</evidence>
<dbReference type="InterPro" id="IPR050628">
    <property type="entry name" value="SNF2_RAD54_helicase_TF"/>
</dbReference>
<dbReference type="AlphaFoldDB" id="A0A0G4PKH2"/>
<evidence type="ECO:0000256" key="2">
    <source>
        <dbReference type="ARBA" id="ARBA00022801"/>
    </source>
</evidence>
<protein>
    <submittedName>
        <fullName evidence="7">SNF2-related</fullName>
    </submittedName>
</protein>
<dbReference type="InterPro" id="IPR000330">
    <property type="entry name" value="SNF2_N"/>
</dbReference>
<dbReference type="Gene3D" id="3.40.50.10810">
    <property type="entry name" value="Tandem AAA-ATPase domain"/>
    <property type="match status" value="1"/>
</dbReference>
<keyword evidence="2" id="KW-0378">Hydrolase</keyword>
<evidence type="ECO:0000256" key="4">
    <source>
        <dbReference type="SAM" id="MobiDB-lite"/>
    </source>
</evidence>
<dbReference type="CDD" id="cd18008">
    <property type="entry name" value="DEXDc_SHPRH-like"/>
    <property type="match status" value="1"/>
</dbReference>
<dbReference type="InterPro" id="IPR038718">
    <property type="entry name" value="SNF2-like_sf"/>
</dbReference>
<dbReference type="SUPFAM" id="SSF52540">
    <property type="entry name" value="P-loop containing nucleoside triphosphate hydrolases"/>
    <property type="match status" value="2"/>
</dbReference>
<dbReference type="GO" id="GO:0005634">
    <property type="term" value="C:nucleus"/>
    <property type="evidence" value="ECO:0007669"/>
    <property type="project" value="TreeGrafter"/>
</dbReference>
<dbReference type="GO" id="GO:0008094">
    <property type="term" value="F:ATP-dependent activity, acting on DNA"/>
    <property type="evidence" value="ECO:0007669"/>
    <property type="project" value="TreeGrafter"/>
</dbReference>
<feature type="region of interest" description="Disordered" evidence="4">
    <location>
        <begin position="1"/>
        <end position="41"/>
    </location>
</feature>
<dbReference type="GO" id="GO:0006281">
    <property type="term" value="P:DNA repair"/>
    <property type="evidence" value="ECO:0007669"/>
    <property type="project" value="TreeGrafter"/>
</dbReference>
<feature type="domain" description="Helicase C-terminal" evidence="6">
    <location>
        <begin position="750"/>
        <end position="909"/>
    </location>
</feature>
<accession>A0A0G4PKH2</accession>
<proteinExistence type="predicted"/>
<dbReference type="EMBL" id="HG793152">
    <property type="protein sequence ID" value="CRL26701.1"/>
    <property type="molecule type" value="Genomic_DNA"/>
</dbReference>
<feature type="region of interest" description="Disordered" evidence="4">
    <location>
        <begin position="99"/>
        <end position="133"/>
    </location>
</feature>
<dbReference type="InterPro" id="IPR049730">
    <property type="entry name" value="SNF2/RAD54-like_C"/>
</dbReference>
<dbReference type="GO" id="GO:0016787">
    <property type="term" value="F:hydrolase activity"/>
    <property type="evidence" value="ECO:0007669"/>
    <property type="project" value="UniProtKB-KW"/>
</dbReference>
<evidence type="ECO:0000256" key="1">
    <source>
        <dbReference type="ARBA" id="ARBA00022741"/>
    </source>
</evidence>
<dbReference type="SMART" id="SM00490">
    <property type="entry name" value="HELICc"/>
    <property type="match status" value="1"/>
</dbReference>
<dbReference type="Proteomes" id="UP000053732">
    <property type="component" value="Unassembled WGS sequence"/>
</dbReference>
<feature type="compositionally biased region" description="Polar residues" evidence="4">
    <location>
        <begin position="1"/>
        <end position="10"/>
    </location>
</feature>
<dbReference type="GO" id="GO:0005524">
    <property type="term" value="F:ATP binding"/>
    <property type="evidence" value="ECO:0007669"/>
    <property type="project" value="UniProtKB-KW"/>
</dbReference>
<dbReference type="PANTHER" id="PTHR45626:SF52">
    <property type="entry name" value="SINGLE-STRANDED DNA-DEPENDENT ATPASE (EUROFUNG)"/>
    <property type="match status" value="1"/>
</dbReference>
<feature type="domain" description="Helicase ATP-binding" evidence="5">
    <location>
        <begin position="408"/>
        <end position="567"/>
    </location>
</feature>